<keyword evidence="2" id="KW-1185">Reference proteome</keyword>
<protein>
    <recommendedName>
        <fullName evidence="3">Helix-turn-helix domain-containing protein</fullName>
    </recommendedName>
</protein>
<name>A0A2I2KW48_9ACTN</name>
<gene>
    <name evidence="1" type="ORF">FRACA_3880003</name>
</gene>
<reference evidence="1 2" key="1">
    <citation type="submission" date="2017-06" db="EMBL/GenBank/DDBJ databases">
        <authorList>
            <person name="Kim H.J."/>
            <person name="Triplett B.A."/>
        </authorList>
    </citation>
    <scope>NUCLEOTIDE SEQUENCE [LARGE SCALE GENOMIC DNA]</scope>
    <source>
        <strain evidence="1">FRACA_ARgP5</strain>
    </source>
</reference>
<evidence type="ECO:0000313" key="1">
    <source>
        <dbReference type="EMBL" id="SNQ49884.1"/>
    </source>
</evidence>
<organism evidence="1 2">
    <name type="scientific">Frankia canadensis</name>
    <dbReference type="NCBI Taxonomy" id="1836972"/>
    <lineage>
        <taxon>Bacteria</taxon>
        <taxon>Bacillati</taxon>
        <taxon>Actinomycetota</taxon>
        <taxon>Actinomycetes</taxon>
        <taxon>Frankiales</taxon>
        <taxon>Frankiaceae</taxon>
        <taxon>Frankia</taxon>
    </lineage>
</organism>
<proteinExistence type="predicted"/>
<evidence type="ECO:0008006" key="3">
    <source>
        <dbReference type="Google" id="ProtNLM"/>
    </source>
</evidence>
<sequence length="69" mass="7564">MKKWTEADILALPAVIGLVTAGEILGIGRTKSYLLAQHGEFPVDIHRVDGRYKVPTAALRSYLGINKET</sequence>
<evidence type="ECO:0000313" key="2">
    <source>
        <dbReference type="Proteomes" id="UP000234331"/>
    </source>
</evidence>
<dbReference type="AlphaFoldDB" id="A0A2I2KW48"/>
<dbReference type="OrthoDB" id="3541350at2"/>
<dbReference type="EMBL" id="FZMO01000321">
    <property type="protein sequence ID" value="SNQ49884.1"/>
    <property type="molecule type" value="Genomic_DNA"/>
</dbReference>
<dbReference type="Proteomes" id="UP000234331">
    <property type="component" value="Unassembled WGS sequence"/>
</dbReference>
<accession>A0A2I2KW48</accession>
<dbReference type="RefSeq" id="WP_101833278.1">
    <property type="nucleotide sequence ID" value="NZ_FZMO01000321.1"/>
</dbReference>